<dbReference type="AlphaFoldDB" id="A0A371ECU3"/>
<feature type="compositionally biased region" description="Basic and acidic residues" evidence="1">
    <location>
        <begin position="78"/>
        <end position="89"/>
    </location>
</feature>
<feature type="region of interest" description="Disordered" evidence="1">
    <location>
        <begin position="69"/>
        <end position="89"/>
    </location>
</feature>
<evidence type="ECO:0000313" key="3">
    <source>
        <dbReference type="Proteomes" id="UP000257109"/>
    </source>
</evidence>
<comment type="caution">
    <text evidence="2">The sequence shown here is derived from an EMBL/GenBank/DDBJ whole genome shotgun (WGS) entry which is preliminary data.</text>
</comment>
<reference evidence="2" key="1">
    <citation type="submission" date="2018-05" db="EMBL/GenBank/DDBJ databases">
        <title>Draft genome of Mucuna pruriens seed.</title>
        <authorList>
            <person name="Nnadi N.E."/>
            <person name="Vos R."/>
            <person name="Hasami M.H."/>
            <person name="Devisetty U.K."/>
            <person name="Aguiy J.C."/>
        </authorList>
    </citation>
    <scope>NUCLEOTIDE SEQUENCE [LARGE SCALE GENOMIC DNA]</scope>
    <source>
        <strain evidence="2">JCA_2017</strain>
    </source>
</reference>
<gene>
    <name evidence="2" type="ORF">CR513_57691</name>
</gene>
<sequence>MRVSKDLKKIPMEELLGALKFHNMEPIYVEIQERIKMEEQLQKVHQGDERQDISSKPKHFKFECPNLEKEKEKKKKKSFIEKKKSLMAT</sequence>
<protein>
    <submittedName>
        <fullName evidence="2">Uncharacterized protein</fullName>
    </submittedName>
</protein>
<name>A0A371ECU3_MUCPR</name>
<dbReference type="OrthoDB" id="913719at2759"/>
<organism evidence="2 3">
    <name type="scientific">Mucuna pruriens</name>
    <name type="common">Velvet bean</name>
    <name type="synonym">Dolichos pruriens</name>
    <dbReference type="NCBI Taxonomy" id="157652"/>
    <lineage>
        <taxon>Eukaryota</taxon>
        <taxon>Viridiplantae</taxon>
        <taxon>Streptophyta</taxon>
        <taxon>Embryophyta</taxon>
        <taxon>Tracheophyta</taxon>
        <taxon>Spermatophyta</taxon>
        <taxon>Magnoliopsida</taxon>
        <taxon>eudicotyledons</taxon>
        <taxon>Gunneridae</taxon>
        <taxon>Pentapetalae</taxon>
        <taxon>rosids</taxon>
        <taxon>fabids</taxon>
        <taxon>Fabales</taxon>
        <taxon>Fabaceae</taxon>
        <taxon>Papilionoideae</taxon>
        <taxon>50 kb inversion clade</taxon>
        <taxon>NPAAA clade</taxon>
        <taxon>indigoferoid/millettioid clade</taxon>
        <taxon>Phaseoleae</taxon>
        <taxon>Mucuna</taxon>
    </lineage>
</organism>
<evidence type="ECO:0000313" key="2">
    <source>
        <dbReference type="EMBL" id="RDX63829.1"/>
    </source>
</evidence>
<evidence type="ECO:0000256" key="1">
    <source>
        <dbReference type="SAM" id="MobiDB-lite"/>
    </source>
</evidence>
<keyword evidence="3" id="KW-1185">Reference proteome</keyword>
<dbReference type="Proteomes" id="UP000257109">
    <property type="component" value="Unassembled WGS sequence"/>
</dbReference>
<dbReference type="EMBL" id="QJKJ01014686">
    <property type="protein sequence ID" value="RDX63829.1"/>
    <property type="molecule type" value="Genomic_DNA"/>
</dbReference>
<accession>A0A371ECU3</accession>
<proteinExistence type="predicted"/>
<feature type="non-terminal residue" evidence="2">
    <location>
        <position position="1"/>
    </location>
</feature>